<keyword evidence="3" id="KW-1185">Reference proteome</keyword>
<dbReference type="AlphaFoldDB" id="A0AA38FTM0"/>
<dbReference type="SUPFAM" id="SSF48371">
    <property type="entry name" value="ARM repeat"/>
    <property type="match status" value="1"/>
</dbReference>
<keyword evidence="1" id="KW-0472">Membrane</keyword>
<dbReference type="PANTHER" id="PTHR12848:SF16">
    <property type="entry name" value="REGULATORY-ASSOCIATED PROTEIN OF MTOR"/>
    <property type="match status" value="1"/>
</dbReference>
<evidence type="ECO:0000256" key="1">
    <source>
        <dbReference type="SAM" id="Phobius"/>
    </source>
</evidence>
<proteinExistence type="predicted"/>
<dbReference type="InterPro" id="IPR011989">
    <property type="entry name" value="ARM-like"/>
</dbReference>
<feature type="non-terminal residue" evidence="2">
    <location>
        <position position="1"/>
    </location>
</feature>
<dbReference type="GO" id="GO:0005737">
    <property type="term" value="C:cytoplasm"/>
    <property type="evidence" value="ECO:0007669"/>
    <property type="project" value="TreeGrafter"/>
</dbReference>
<dbReference type="GO" id="GO:0071230">
    <property type="term" value="P:cellular response to amino acid stimulus"/>
    <property type="evidence" value="ECO:0007669"/>
    <property type="project" value="TreeGrafter"/>
</dbReference>
<dbReference type="InterPro" id="IPR004083">
    <property type="entry name" value="Raptor"/>
</dbReference>
<dbReference type="PANTHER" id="PTHR12848">
    <property type="entry name" value="REGULATORY-ASSOCIATED PROTEIN OF MTOR"/>
    <property type="match status" value="1"/>
</dbReference>
<keyword evidence="1" id="KW-0812">Transmembrane</keyword>
<dbReference type="GO" id="GO:0010506">
    <property type="term" value="P:regulation of autophagy"/>
    <property type="evidence" value="ECO:0007669"/>
    <property type="project" value="TreeGrafter"/>
</dbReference>
<sequence length="126" mass="13859">ITKSISQMSGFVLLGKFLDMGAWAVDLALSVGIFPYVLKLLQTTATELRRILVFIWTKILALDKVRASAVYALGTLLDAGTESLRDGYAYDDDDEDERSKAEQEIAKHLLKVLSDGSPLVRAELAI</sequence>
<dbReference type="GO" id="GO:0009267">
    <property type="term" value="P:cellular response to starvation"/>
    <property type="evidence" value="ECO:0007669"/>
    <property type="project" value="TreeGrafter"/>
</dbReference>
<dbReference type="GO" id="GO:0030307">
    <property type="term" value="P:positive regulation of cell growth"/>
    <property type="evidence" value="ECO:0007669"/>
    <property type="project" value="TreeGrafter"/>
</dbReference>
<feature type="transmembrane region" description="Helical" evidence="1">
    <location>
        <begin position="20"/>
        <end position="41"/>
    </location>
</feature>
<accession>A0AA38FTM0</accession>
<dbReference type="GO" id="GO:0031929">
    <property type="term" value="P:TOR signaling"/>
    <property type="evidence" value="ECO:0007669"/>
    <property type="project" value="InterPro"/>
</dbReference>
<dbReference type="PRINTS" id="PR01547">
    <property type="entry name" value="YEAST176DUF"/>
</dbReference>
<gene>
    <name evidence="2" type="ORF">KI387_037746</name>
</gene>
<name>A0AA38FTM0_TAXCH</name>
<feature type="non-terminal residue" evidence="2">
    <location>
        <position position="126"/>
    </location>
</feature>
<dbReference type="InterPro" id="IPR016024">
    <property type="entry name" value="ARM-type_fold"/>
</dbReference>
<organism evidence="2 3">
    <name type="scientific">Taxus chinensis</name>
    <name type="common">Chinese yew</name>
    <name type="synonym">Taxus wallichiana var. chinensis</name>
    <dbReference type="NCBI Taxonomy" id="29808"/>
    <lineage>
        <taxon>Eukaryota</taxon>
        <taxon>Viridiplantae</taxon>
        <taxon>Streptophyta</taxon>
        <taxon>Embryophyta</taxon>
        <taxon>Tracheophyta</taxon>
        <taxon>Spermatophyta</taxon>
        <taxon>Pinopsida</taxon>
        <taxon>Pinidae</taxon>
        <taxon>Conifers II</taxon>
        <taxon>Cupressales</taxon>
        <taxon>Taxaceae</taxon>
        <taxon>Taxus</taxon>
    </lineage>
</organism>
<dbReference type="GO" id="GO:0031931">
    <property type="term" value="C:TORC1 complex"/>
    <property type="evidence" value="ECO:0007669"/>
    <property type="project" value="InterPro"/>
</dbReference>
<dbReference type="Gene3D" id="1.25.10.10">
    <property type="entry name" value="Leucine-rich Repeat Variant"/>
    <property type="match status" value="1"/>
</dbReference>
<evidence type="ECO:0000313" key="3">
    <source>
        <dbReference type="Proteomes" id="UP000824469"/>
    </source>
</evidence>
<reference evidence="2 3" key="1">
    <citation type="journal article" date="2021" name="Nat. Plants">
        <title>The Taxus genome provides insights into paclitaxel biosynthesis.</title>
        <authorList>
            <person name="Xiong X."/>
            <person name="Gou J."/>
            <person name="Liao Q."/>
            <person name="Li Y."/>
            <person name="Zhou Q."/>
            <person name="Bi G."/>
            <person name="Li C."/>
            <person name="Du R."/>
            <person name="Wang X."/>
            <person name="Sun T."/>
            <person name="Guo L."/>
            <person name="Liang H."/>
            <person name="Lu P."/>
            <person name="Wu Y."/>
            <person name="Zhang Z."/>
            <person name="Ro D.K."/>
            <person name="Shang Y."/>
            <person name="Huang S."/>
            <person name="Yan J."/>
        </authorList>
    </citation>
    <scope>NUCLEOTIDE SEQUENCE [LARGE SCALE GENOMIC DNA]</scope>
    <source>
        <strain evidence="2">Ta-2019</strain>
    </source>
</reference>
<comment type="caution">
    <text evidence="2">The sequence shown here is derived from an EMBL/GenBank/DDBJ whole genome shotgun (WGS) entry which is preliminary data.</text>
</comment>
<evidence type="ECO:0000313" key="2">
    <source>
        <dbReference type="EMBL" id="KAH9309835.1"/>
    </source>
</evidence>
<keyword evidence="1" id="KW-1133">Transmembrane helix</keyword>
<dbReference type="Proteomes" id="UP000824469">
    <property type="component" value="Unassembled WGS sequence"/>
</dbReference>
<protein>
    <submittedName>
        <fullName evidence="2">Uncharacterized protein</fullName>
    </submittedName>
</protein>
<dbReference type="GO" id="GO:0030674">
    <property type="term" value="F:protein-macromolecule adaptor activity"/>
    <property type="evidence" value="ECO:0007669"/>
    <property type="project" value="TreeGrafter"/>
</dbReference>
<dbReference type="EMBL" id="JAHRHJ020000007">
    <property type="protein sequence ID" value="KAH9309835.1"/>
    <property type="molecule type" value="Genomic_DNA"/>
</dbReference>